<dbReference type="OrthoDB" id="5549573at2759"/>
<dbReference type="EMBL" id="AVOT02003628">
    <property type="protein sequence ID" value="MBW0474078.1"/>
    <property type="molecule type" value="Genomic_DNA"/>
</dbReference>
<organism evidence="1 2">
    <name type="scientific">Austropuccinia psidii MF-1</name>
    <dbReference type="NCBI Taxonomy" id="1389203"/>
    <lineage>
        <taxon>Eukaryota</taxon>
        <taxon>Fungi</taxon>
        <taxon>Dikarya</taxon>
        <taxon>Basidiomycota</taxon>
        <taxon>Pucciniomycotina</taxon>
        <taxon>Pucciniomycetes</taxon>
        <taxon>Pucciniales</taxon>
        <taxon>Sphaerophragmiaceae</taxon>
        <taxon>Austropuccinia</taxon>
    </lineage>
</organism>
<dbReference type="Proteomes" id="UP000765509">
    <property type="component" value="Unassembled WGS sequence"/>
</dbReference>
<reference evidence="1" key="1">
    <citation type="submission" date="2021-03" db="EMBL/GenBank/DDBJ databases">
        <title>Draft genome sequence of rust myrtle Austropuccinia psidii MF-1, a brazilian biotype.</title>
        <authorList>
            <person name="Quecine M.C."/>
            <person name="Pachon D.M.R."/>
            <person name="Bonatelli M.L."/>
            <person name="Correr F.H."/>
            <person name="Franceschini L.M."/>
            <person name="Leite T.F."/>
            <person name="Margarido G.R.A."/>
            <person name="Almeida C.A."/>
            <person name="Ferrarezi J.A."/>
            <person name="Labate C.A."/>
        </authorList>
    </citation>
    <scope>NUCLEOTIDE SEQUENCE</scope>
    <source>
        <strain evidence="1">MF-1</strain>
    </source>
</reference>
<proteinExistence type="predicted"/>
<gene>
    <name evidence="1" type="ORF">O181_013793</name>
</gene>
<evidence type="ECO:0000313" key="1">
    <source>
        <dbReference type="EMBL" id="MBW0474078.1"/>
    </source>
</evidence>
<comment type="caution">
    <text evidence="1">The sequence shown here is derived from an EMBL/GenBank/DDBJ whole genome shotgun (WGS) entry which is preliminary data.</text>
</comment>
<accession>A0A9Q3BZE6</accession>
<sequence>MSNRNTPEFIMIDSNLHHFLWNPPQCLRSHPKSFQLLKMCGKKGFTLISPKKIPALLVTTGQPTINHISQGFFPTTHHHENITLRPNSKTKIKISIHHLSKTRQ</sequence>
<keyword evidence="2" id="KW-1185">Reference proteome</keyword>
<evidence type="ECO:0000313" key="2">
    <source>
        <dbReference type="Proteomes" id="UP000765509"/>
    </source>
</evidence>
<name>A0A9Q3BZE6_9BASI</name>
<protein>
    <submittedName>
        <fullName evidence="1">Uncharacterized protein</fullName>
    </submittedName>
</protein>
<dbReference type="AlphaFoldDB" id="A0A9Q3BZE6"/>